<dbReference type="Pfam" id="PF12900">
    <property type="entry name" value="Pyridox_ox_2"/>
    <property type="match status" value="1"/>
</dbReference>
<dbReference type="SUPFAM" id="SSF50475">
    <property type="entry name" value="FMN-binding split barrel"/>
    <property type="match status" value="1"/>
</dbReference>
<organism evidence="1 2">
    <name type="scientific">Haloarchaeobius iranensis</name>
    <dbReference type="NCBI Taxonomy" id="996166"/>
    <lineage>
        <taxon>Archaea</taxon>
        <taxon>Methanobacteriati</taxon>
        <taxon>Methanobacteriota</taxon>
        <taxon>Stenosarchaea group</taxon>
        <taxon>Halobacteria</taxon>
        <taxon>Halobacteriales</taxon>
        <taxon>Halorubellaceae</taxon>
        <taxon>Haloarchaeobius</taxon>
    </lineage>
</organism>
<sequence>MEHIEYAYTRGMDDAEIAERLESAESGVLSMAAAGDAYGVPLAHYYDGEDIYFRLGMTEDSHKRAVLDQDGAVSYTVYGTEDTDDPRGVDSWSVIVRGTVERIPESGHDRFDTAAINRQFTPIRVFDEDISEIEIVIYRLDADSMTGRSTPLD</sequence>
<dbReference type="OrthoDB" id="288110at2157"/>
<dbReference type="Gene3D" id="2.30.110.10">
    <property type="entry name" value="Electron Transport, Fmn-binding Protein, Chain A"/>
    <property type="match status" value="1"/>
</dbReference>
<reference evidence="1 2" key="1">
    <citation type="submission" date="2016-10" db="EMBL/GenBank/DDBJ databases">
        <authorList>
            <person name="de Groot N.N."/>
        </authorList>
    </citation>
    <scope>NUCLEOTIDE SEQUENCE [LARGE SCALE GENOMIC DNA]</scope>
    <source>
        <strain evidence="2">EB21,IBRC-M 10013,KCTC 4048</strain>
    </source>
</reference>
<dbReference type="InterPro" id="IPR024747">
    <property type="entry name" value="Pyridox_Oxase-rel"/>
</dbReference>
<gene>
    <name evidence="1" type="ORF">SAMN05192554_11584</name>
</gene>
<dbReference type="AlphaFoldDB" id="A0A1G9YS01"/>
<keyword evidence="2" id="KW-1185">Reference proteome</keyword>
<dbReference type="InterPro" id="IPR012349">
    <property type="entry name" value="Split_barrel_FMN-bd"/>
</dbReference>
<evidence type="ECO:0008006" key="3">
    <source>
        <dbReference type="Google" id="ProtNLM"/>
    </source>
</evidence>
<protein>
    <recommendedName>
        <fullName evidence="3">Pyridoxamine 5'-phosphate oxidase</fullName>
    </recommendedName>
</protein>
<dbReference type="Proteomes" id="UP000199370">
    <property type="component" value="Unassembled WGS sequence"/>
</dbReference>
<evidence type="ECO:0000313" key="1">
    <source>
        <dbReference type="EMBL" id="SDN11176.1"/>
    </source>
</evidence>
<dbReference type="RefSeq" id="WP_089734688.1">
    <property type="nucleotide sequence ID" value="NZ_FNIA01000015.1"/>
</dbReference>
<name>A0A1G9YS01_9EURY</name>
<dbReference type="EMBL" id="FNIA01000015">
    <property type="protein sequence ID" value="SDN11176.1"/>
    <property type="molecule type" value="Genomic_DNA"/>
</dbReference>
<evidence type="ECO:0000313" key="2">
    <source>
        <dbReference type="Proteomes" id="UP000199370"/>
    </source>
</evidence>
<accession>A0A1G9YS01</accession>
<proteinExistence type="predicted"/>